<evidence type="ECO:0000256" key="2">
    <source>
        <dbReference type="ARBA" id="ARBA00004394"/>
    </source>
</evidence>
<dbReference type="GO" id="GO:0000139">
    <property type="term" value="C:Golgi membrane"/>
    <property type="evidence" value="ECO:0007669"/>
    <property type="project" value="UniProtKB-SubCell"/>
</dbReference>
<keyword evidence="5" id="KW-0333">Golgi apparatus</keyword>
<feature type="transmembrane region" description="Helical" evidence="7">
    <location>
        <begin position="243"/>
        <end position="265"/>
    </location>
</feature>
<keyword evidence="3 7" id="KW-0812">Transmembrane</keyword>
<evidence type="ECO:0000256" key="5">
    <source>
        <dbReference type="ARBA" id="ARBA00023034"/>
    </source>
</evidence>
<dbReference type="Pfam" id="PF02535">
    <property type="entry name" value="Zip"/>
    <property type="match status" value="1"/>
</dbReference>
<reference evidence="8" key="1">
    <citation type="submission" date="2018-05" db="EMBL/GenBank/DDBJ databases">
        <authorList>
            <person name="Lanie J.A."/>
            <person name="Ng W.-L."/>
            <person name="Kazmierczak K.M."/>
            <person name="Andrzejewski T.M."/>
            <person name="Davidsen T.M."/>
            <person name="Wayne K.J."/>
            <person name="Tettelin H."/>
            <person name="Glass J.I."/>
            <person name="Rusch D."/>
            <person name="Podicherti R."/>
            <person name="Tsui H.-C.T."/>
            <person name="Winkler M.E."/>
        </authorList>
    </citation>
    <scope>NUCLEOTIDE SEQUENCE</scope>
</reference>
<keyword evidence="4 7" id="KW-1133">Transmembrane helix</keyword>
<protein>
    <recommendedName>
        <fullName evidence="9">Zinc/iron permease</fullName>
    </recommendedName>
</protein>
<organism evidence="8">
    <name type="scientific">marine metagenome</name>
    <dbReference type="NCBI Taxonomy" id="408172"/>
    <lineage>
        <taxon>unclassified sequences</taxon>
        <taxon>metagenomes</taxon>
        <taxon>ecological metagenomes</taxon>
    </lineage>
</organism>
<gene>
    <name evidence="8" type="ORF">METZ01_LOCUS338651</name>
</gene>
<dbReference type="PANTHER" id="PTHR16133">
    <property type="entry name" value="SOLUTE CARRIER FAMILY 39 ZINC TRANSPORTER , MEMBER 9-RELATED"/>
    <property type="match status" value="1"/>
</dbReference>
<dbReference type="AlphaFoldDB" id="A0A382QLG2"/>
<accession>A0A382QLG2</accession>
<dbReference type="GO" id="GO:0046873">
    <property type="term" value="F:metal ion transmembrane transporter activity"/>
    <property type="evidence" value="ECO:0007669"/>
    <property type="project" value="InterPro"/>
</dbReference>
<evidence type="ECO:0000256" key="4">
    <source>
        <dbReference type="ARBA" id="ARBA00022989"/>
    </source>
</evidence>
<sequence>MNNNLFWMLAVSFVAGFVPAYLPFLLEGLLNEKALRWLTGLAAGILLAAALLIAIPEGFEIVAQNMELSSEHHSEEHHDVDEHIEGDDVTSIQITNVMSWAGPGVMVLAGFLVMMMIESLGVGHSIHEEHHNHEGDYGHAHVHHPRSLSGVVAIGLTVHALTDGVAIGAGMATDALDVAVPQLFGVVFHKIPAAFSLGVFGLHEVRQFRATMRSTLFYILLFAIATPTALYFSWYGLGNMNELSTGVVLLFSAGTFLYVATVDFLPNIHDPSTGRGALLQIVVATVIMLIVVFLIDFY</sequence>
<evidence type="ECO:0000256" key="7">
    <source>
        <dbReference type="SAM" id="Phobius"/>
    </source>
</evidence>
<feature type="transmembrane region" description="Helical" evidence="7">
    <location>
        <begin position="6"/>
        <end position="25"/>
    </location>
</feature>
<dbReference type="PANTHER" id="PTHR16133:SF0">
    <property type="entry name" value="ZINC_IRON REGULATED TRANSPORTER-RELATED PROTEIN 102B, ISOFORM E"/>
    <property type="match status" value="1"/>
</dbReference>
<feature type="transmembrane region" description="Helical" evidence="7">
    <location>
        <begin position="97"/>
        <end position="117"/>
    </location>
</feature>
<evidence type="ECO:0008006" key="9">
    <source>
        <dbReference type="Google" id="ProtNLM"/>
    </source>
</evidence>
<feature type="transmembrane region" description="Helical" evidence="7">
    <location>
        <begin position="37"/>
        <end position="55"/>
    </location>
</feature>
<evidence type="ECO:0000256" key="6">
    <source>
        <dbReference type="ARBA" id="ARBA00023136"/>
    </source>
</evidence>
<evidence type="ECO:0000256" key="1">
    <source>
        <dbReference type="ARBA" id="ARBA00004127"/>
    </source>
</evidence>
<name>A0A382QLG2_9ZZZZ</name>
<evidence type="ECO:0000256" key="3">
    <source>
        <dbReference type="ARBA" id="ARBA00022692"/>
    </source>
</evidence>
<comment type="subcellular location">
    <subcellularLocation>
        <location evidence="1">Endomembrane system</location>
        <topology evidence="1">Multi-pass membrane protein</topology>
    </subcellularLocation>
    <subcellularLocation>
        <location evidence="2">Golgi apparatus membrane</location>
    </subcellularLocation>
</comment>
<feature type="non-terminal residue" evidence="8">
    <location>
        <position position="298"/>
    </location>
</feature>
<keyword evidence="6 7" id="KW-0472">Membrane</keyword>
<feature type="transmembrane region" description="Helical" evidence="7">
    <location>
        <begin position="216"/>
        <end position="237"/>
    </location>
</feature>
<feature type="transmembrane region" description="Helical" evidence="7">
    <location>
        <begin position="277"/>
        <end position="295"/>
    </location>
</feature>
<dbReference type="GO" id="GO:0006829">
    <property type="term" value="P:zinc ion transport"/>
    <property type="evidence" value="ECO:0007669"/>
    <property type="project" value="InterPro"/>
</dbReference>
<dbReference type="EMBL" id="UINC01115051">
    <property type="protein sequence ID" value="SVC85797.1"/>
    <property type="molecule type" value="Genomic_DNA"/>
</dbReference>
<dbReference type="InterPro" id="IPR003689">
    <property type="entry name" value="ZIP"/>
</dbReference>
<evidence type="ECO:0000313" key="8">
    <source>
        <dbReference type="EMBL" id="SVC85797.1"/>
    </source>
</evidence>
<dbReference type="InterPro" id="IPR045891">
    <property type="entry name" value="ZIP9"/>
</dbReference>
<proteinExistence type="predicted"/>